<comment type="similarity">
    <text evidence="2">Belongs to the eIF-2B gamma/epsilon subunits family.</text>
</comment>
<evidence type="ECO:0000256" key="7">
    <source>
        <dbReference type="ARBA" id="ARBA00044229"/>
    </source>
</evidence>
<evidence type="ECO:0000256" key="1">
    <source>
        <dbReference type="ARBA" id="ARBA00004514"/>
    </source>
</evidence>
<dbReference type="InterPro" id="IPR029044">
    <property type="entry name" value="Nucleotide-diphossugar_trans"/>
</dbReference>
<evidence type="ECO:0000256" key="5">
    <source>
        <dbReference type="ARBA" id="ARBA00022917"/>
    </source>
</evidence>
<sequence>MEEENKLEYDKEIQSSKASAHKCDFHSVLLYTGSGESSRSLDVGPKLKKLGLKEKPLLDYHIEMLVKSKMYDIAIVTVKDDPIEKELQNINFSKYLAKMGIAREIIPKLNVRVFALKYTEDSTIKAMQLISSHLKKDLIIVHGQYLLEMNLMDALAIHKINSAEITMILKKQSDLDQQAKKKAFADNFNIYGINKENNEVYCMFNNFEAEDSSGLSIHTSILKKCPSARMTLRSDICDTGVYIMRNMFTKKLEKLDSIDFDLVRFMVRNQFKKKLRDVIGRNQPDEDTAEIDDLLDVELKLKDKITIIACIKEEEEVALEMNIVNQQPDSDEEAEEEDSNQQMFMSDSD</sequence>
<evidence type="ECO:0000313" key="11">
    <source>
        <dbReference type="Proteomes" id="UP001295684"/>
    </source>
</evidence>
<feature type="region of interest" description="Disordered" evidence="9">
    <location>
        <begin position="325"/>
        <end position="349"/>
    </location>
</feature>
<dbReference type="Gene3D" id="3.90.550.10">
    <property type="entry name" value="Spore Coat Polysaccharide Biosynthesis Protein SpsA, Chain A"/>
    <property type="match status" value="1"/>
</dbReference>
<evidence type="ECO:0000256" key="8">
    <source>
        <dbReference type="ARBA" id="ARBA00046432"/>
    </source>
</evidence>
<evidence type="ECO:0000313" key="10">
    <source>
        <dbReference type="EMBL" id="CAI2373897.1"/>
    </source>
</evidence>
<evidence type="ECO:0000256" key="3">
    <source>
        <dbReference type="ARBA" id="ARBA00022490"/>
    </source>
</evidence>
<comment type="subunit">
    <text evidence="8">Component of the translation initiation factor 2B (eIF2B) complex which is a heterodecamer of two sets of five different subunits: alpha, beta, gamma, delta and epsilon. Subunits alpha, beta and delta comprise a regulatory subcomplex and subunits epsilon and gamma comprise a catalytic subcomplex. Within the complex, the hexameric regulatory complex resides at the center, with the two heterodimeric catalytic subcomplexes bound on opposite sides.</text>
</comment>
<name>A0AAD2CYA7_EUPCR</name>
<evidence type="ECO:0000256" key="2">
    <source>
        <dbReference type="ARBA" id="ARBA00007878"/>
    </source>
</evidence>
<dbReference type="GO" id="GO:0005851">
    <property type="term" value="C:eukaryotic translation initiation factor 2B complex"/>
    <property type="evidence" value="ECO:0007669"/>
    <property type="project" value="TreeGrafter"/>
</dbReference>
<feature type="compositionally biased region" description="Acidic residues" evidence="9">
    <location>
        <begin position="329"/>
        <end position="339"/>
    </location>
</feature>
<dbReference type="GO" id="GO:0002183">
    <property type="term" value="P:cytoplasmic translational initiation"/>
    <property type="evidence" value="ECO:0007669"/>
    <property type="project" value="TreeGrafter"/>
</dbReference>
<comment type="subcellular location">
    <subcellularLocation>
        <location evidence="1">Cytoplasm</location>
        <location evidence="1">Cytosol</location>
    </subcellularLocation>
</comment>
<dbReference type="GO" id="GO:0005829">
    <property type="term" value="C:cytosol"/>
    <property type="evidence" value="ECO:0007669"/>
    <property type="project" value="UniProtKB-SubCell"/>
</dbReference>
<reference evidence="10" key="1">
    <citation type="submission" date="2023-07" db="EMBL/GenBank/DDBJ databases">
        <authorList>
            <consortium name="AG Swart"/>
            <person name="Singh M."/>
            <person name="Singh A."/>
            <person name="Seah K."/>
            <person name="Emmerich C."/>
        </authorList>
    </citation>
    <scope>NUCLEOTIDE SEQUENCE</scope>
    <source>
        <strain evidence="10">DP1</strain>
    </source>
</reference>
<dbReference type="Proteomes" id="UP001295684">
    <property type="component" value="Unassembled WGS sequence"/>
</dbReference>
<proteinExistence type="inferred from homology"/>
<evidence type="ECO:0000256" key="9">
    <source>
        <dbReference type="SAM" id="MobiDB-lite"/>
    </source>
</evidence>
<feature type="compositionally biased region" description="Polar residues" evidence="9">
    <location>
        <begin position="340"/>
        <end position="349"/>
    </location>
</feature>
<dbReference type="SUPFAM" id="SSF53448">
    <property type="entry name" value="Nucleotide-diphospho-sugar transferases"/>
    <property type="match status" value="1"/>
</dbReference>
<dbReference type="PANTHER" id="PTHR45989">
    <property type="entry name" value="TRANSLATION INITIATION FACTOR EIF-2B SUBUNIT GAMMA"/>
    <property type="match status" value="1"/>
</dbReference>
<evidence type="ECO:0000256" key="6">
    <source>
        <dbReference type="ARBA" id="ARBA00044196"/>
    </source>
</evidence>
<dbReference type="EMBL" id="CAMPGE010015264">
    <property type="protein sequence ID" value="CAI2373897.1"/>
    <property type="molecule type" value="Genomic_DNA"/>
</dbReference>
<accession>A0AAD2CYA7</accession>
<evidence type="ECO:0000256" key="4">
    <source>
        <dbReference type="ARBA" id="ARBA00022540"/>
    </source>
</evidence>
<dbReference type="GO" id="GO:0003743">
    <property type="term" value="F:translation initiation factor activity"/>
    <property type="evidence" value="ECO:0007669"/>
    <property type="project" value="UniProtKB-KW"/>
</dbReference>
<dbReference type="InterPro" id="IPR051960">
    <property type="entry name" value="eIF2B_gamma"/>
</dbReference>
<keyword evidence="11" id="KW-1185">Reference proteome</keyword>
<dbReference type="AlphaFoldDB" id="A0AAD2CYA7"/>
<protein>
    <recommendedName>
        <fullName evidence="6">Translation initiation factor eIF2B subunit gamma</fullName>
    </recommendedName>
    <alternativeName>
        <fullName evidence="7">eIF2B GDP-GTP exchange factor subunit gamma</fullName>
    </alternativeName>
</protein>
<gene>
    <name evidence="10" type="ORF">ECRASSUSDP1_LOCUS15246</name>
</gene>
<keyword evidence="5" id="KW-0648">Protein biosynthesis</keyword>
<comment type="caution">
    <text evidence="10">The sequence shown here is derived from an EMBL/GenBank/DDBJ whole genome shotgun (WGS) entry which is preliminary data.</text>
</comment>
<dbReference type="GO" id="GO:0005085">
    <property type="term" value="F:guanyl-nucleotide exchange factor activity"/>
    <property type="evidence" value="ECO:0007669"/>
    <property type="project" value="TreeGrafter"/>
</dbReference>
<keyword evidence="3" id="KW-0963">Cytoplasm</keyword>
<organism evidence="10 11">
    <name type="scientific">Euplotes crassus</name>
    <dbReference type="NCBI Taxonomy" id="5936"/>
    <lineage>
        <taxon>Eukaryota</taxon>
        <taxon>Sar</taxon>
        <taxon>Alveolata</taxon>
        <taxon>Ciliophora</taxon>
        <taxon>Intramacronucleata</taxon>
        <taxon>Spirotrichea</taxon>
        <taxon>Hypotrichia</taxon>
        <taxon>Euplotida</taxon>
        <taxon>Euplotidae</taxon>
        <taxon>Moneuplotes</taxon>
    </lineage>
</organism>
<keyword evidence="4" id="KW-0396">Initiation factor</keyword>
<dbReference type="PANTHER" id="PTHR45989:SF1">
    <property type="entry name" value="TRANSLATION INITIATION FACTOR EIF-2B SUBUNIT GAMMA"/>
    <property type="match status" value="1"/>
</dbReference>